<proteinExistence type="predicted"/>
<protein>
    <submittedName>
        <fullName evidence="1">Uncharacterized protein</fullName>
    </submittedName>
</protein>
<sequence>MVRTPTAYTVQLIIPLFIGVAIALWASYWYADKIAPVIGALSMVCYVVNSNWPTTPKQAALSNISRTITWLLGLLGVNTAMQCSRQAYLDWKAEKAEKRKAQRAEQAKQRRRKEWQKQEDTQWTKMVDAMEAVKVRVEDISERIVNMRRPGVNKSQKAWRTGGCGGAARCSSGQGSAPTTRLAVARVALALVGASDVAALDDASLRARLLLADRAFRAAVDVRIEGHVATDLARRGIPDCANLY</sequence>
<gene>
    <name evidence="1" type="primary">WBGene00272293</name>
</gene>
<accession>A0A2A6CFP0</accession>
<reference evidence="1" key="2">
    <citation type="submission" date="2022-06" db="UniProtKB">
        <authorList>
            <consortium name="EnsemblMetazoa"/>
        </authorList>
    </citation>
    <scope>IDENTIFICATION</scope>
    <source>
        <strain evidence="1">PS312</strain>
    </source>
</reference>
<keyword evidence="2" id="KW-1185">Reference proteome</keyword>
<dbReference type="EnsemblMetazoa" id="PPA33924.1">
    <property type="protein sequence ID" value="PPA33924.1"/>
    <property type="gene ID" value="WBGene00272293"/>
</dbReference>
<accession>A0A8R1YQI1</accession>
<evidence type="ECO:0000313" key="1">
    <source>
        <dbReference type="EnsemblMetazoa" id="PPA33924.1"/>
    </source>
</evidence>
<name>A0A2A6CFP0_PRIPA</name>
<reference evidence="2" key="1">
    <citation type="journal article" date="2008" name="Nat. Genet.">
        <title>The Pristionchus pacificus genome provides a unique perspective on nematode lifestyle and parasitism.</title>
        <authorList>
            <person name="Dieterich C."/>
            <person name="Clifton S.W."/>
            <person name="Schuster L.N."/>
            <person name="Chinwalla A."/>
            <person name="Delehaunty K."/>
            <person name="Dinkelacker I."/>
            <person name="Fulton L."/>
            <person name="Fulton R."/>
            <person name="Godfrey J."/>
            <person name="Minx P."/>
            <person name="Mitreva M."/>
            <person name="Roeseler W."/>
            <person name="Tian H."/>
            <person name="Witte H."/>
            <person name="Yang S.P."/>
            <person name="Wilson R.K."/>
            <person name="Sommer R.J."/>
        </authorList>
    </citation>
    <scope>NUCLEOTIDE SEQUENCE [LARGE SCALE GENOMIC DNA]</scope>
    <source>
        <strain evidence="2">PS312</strain>
    </source>
</reference>
<evidence type="ECO:0000313" key="2">
    <source>
        <dbReference type="Proteomes" id="UP000005239"/>
    </source>
</evidence>
<dbReference type="AlphaFoldDB" id="A0A2A6CFP0"/>
<dbReference type="Proteomes" id="UP000005239">
    <property type="component" value="Unassembled WGS sequence"/>
</dbReference>
<organism evidence="1 2">
    <name type="scientific">Pristionchus pacificus</name>
    <name type="common">Parasitic nematode worm</name>
    <dbReference type="NCBI Taxonomy" id="54126"/>
    <lineage>
        <taxon>Eukaryota</taxon>
        <taxon>Metazoa</taxon>
        <taxon>Ecdysozoa</taxon>
        <taxon>Nematoda</taxon>
        <taxon>Chromadorea</taxon>
        <taxon>Rhabditida</taxon>
        <taxon>Rhabditina</taxon>
        <taxon>Diplogasteromorpha</taxon>
        <taxon>Diplogasteroidea</taxon>
        <taxon>Neodiplogasteridae</taxon>
        <taxon>Pristionchus</taxon>
    </lineage>
</organism>